<gene>
    <name evidence="1" type="ORF">HD596_012153</name>
</gene>
<dbReference type="RefSeq" id="WP_185078177.1">
    <property type="nucleotide sequence ID" value="NZ_JACHMB010000001.1"/>
</dbReference>
<sequence>MNLTDHRIPAEAFDALADGGGGGGAVRRLRAAQYSKHLLLIRGVLDVARELGHTSWARTRRAYDLLATLQTSHPEAVGRVLHHPSVGAWARHAVRSRRSPEQLAALAAAAAIHARTTCEVDVPVIAGRAMLPSLGQVAFPSGVTMATVHCWPEGAEVSAGDLVVEIRDDAPGWQRLRALSAESGGRRLNVLIDDLDPHRLPGASDLHGRLTDAEAARWQRLLDESWQLLVSHHEPVAEEVSAGITVLTPLTAPSTGSTSASSRDAYGCIALSDPPDPRTLAETLTHEAQHAKLSALLDIVPLTEPDDGSRYYAPWREDPRPAGGLLQGAYAYLGVTDFWRRQRRHETGEDEIRASAEFARWRAAARQVTRTLLSSGRLTEHGVTFVDRMGSRLDSWADEPVPAAAAALADGAAERHRARWRARHGNLN</sequence>
<dbReference type="NCBIfam" id="TIGR04267">
    <property type="entry name" value="mod_HExxH"/>
    <property type="match status" value="1"/>
</dbReference>
<dbReference type="Proteomes" id="UP000579153">
    <property type="component" value="Unassembled WGS sequence"/>
</dbReference>
<dbReference type="InterPro" id="IPR026337">
    <property type="entry name" value="AKG_HExxH"/>
</dbReference>
<protein>
    <submittedName>
        <fullName evidence="1">HEXXH motif-containing protein</fullName>
    </submittedName>
</protein>
<dbReference type="AlphaFoldDB" id="A0A7W9LIT8"/>
<proteinExistence type="predicted"/>
<keyword evidence="2" id="KW-1185">Reference proteome</keyword>
<comment type="caution">
    <text evidence="1">The sequence shown here is derived from an EMBL/GenBank/DDBJ whole genome shotgun (WGS) entry which is preliminary data.</text>
</comment>
<name>A0A7W9LIT8_9ACTN</name>
<reference evidence="1 2" key="1">
    <citation type="submission" date="2020-08" db="EMBL/GenBank/DDBJ databases">
        <title>Sequencing the genomes of 1000 actinobacteria strains.</title>
        <authorList>
            <person name="Klenk H.-P."/>
        </authorList>
    </citation>
    <scope>NUCLEOTIDE SEQUENCE [LARGE SCALE GENOMIC DNA]</scope>
    <source>
        <strain evidence="1 2">DSM 45507</strain>
    </source>
</reference>
<dbReference type="EMBL" id="JACHMB010000001">
    <property type="protein sequence ID" value="MBB5785397.1"/>
    <property type="molecule type" value="Genomic_DNA"/>
</dbReference>
<evidence type="ECO:0000313" key="1">
    <source>
        <dbReference type="EMBL" id="MBB5785397.1"/>
    </source>
</evidence>
<organism evidence="1 2">
    <name type="scientific">Nonomuraea jabiensis</name>
    <dbReference type="NCBI Taxonomy" id="882448"/>
    <lineage>
        <taxon>Bacteria</taxon>
        <taxon>Bacillati</taxon>
        <taxon>Actinomycetota</taxon>
        <taxon>Actinomycetes</taxon>
        <taxon>Streptosporangiales</taxon>
        <taxon>Streptosporangiaceae</taxon>
        <taxon>Nonomuraea</taxon>
    </lineage>
</organism>
<accession>A0A7W9LIT8</accession>
<evidence type="ECO:0000313" key="2">
    <source>
        <dbReference type="Proteomes" id="UP000579153"/>
    </source>
</evidence>